<dbReference type="PANTHER" id="PTHR33393:SF11">
    <property type="entry name" value="POLYGLUTAMINE SYNTHESIS ACCESSORY PROTEIN RV0574C-RELATED"/>
    <property type="match status" value="1"/>
</dbReference>
<dbReference type="EMBL" id="WJIE01000018">
    <property type="protein sequence ID" value="MRG97548.1"/>
    <property type="molecule type" value="Genomic_DNA"/>
</dbReference>
<dbReference type="InterPro" id="IPR052169">
    <property type="entry name" value="CW_Biosynth-Accessory"/>
</dbReference>
<evidence type="ECO:0000313" key="4">
    <source>
        <dbReference type="Proteomes" id="UP000440224"/>
    </source>
</evidence>
<dbReference type="RefSeq" id="WP_153824329.1">
    <property type="nucleotide sequence ID" value="NZ_WJIE01000018.1"/>
</dbReference>
<proteinExistence type="inferred from homology"/>
<dbReference type="Gene3D" id="3.60.21.10">
    <property type="match status" value="1"/>
</dbReference>
<name>A0A6N7PZM0_9BACT</name>
<keyword evidence="4" id="KW-1185">Reference proteome</keyword>
<dbReference type="Proteomes" id="UP000440224">
    <property type="component" value="Unassembled WGS sequence"/>
</dbReference>
<dbReference type="CDD" id="cd07381">
    <property type="entry name" value="MPP_CapA"/>
    <property type="match status" value="1"/>
</dbReference>
<accession>A0A6N7PZM0</accession>
<dbReference type="AlphaFoldDB" id="A0A6N7PZM0"/>
<dbReference type="PANTHER" id="PTHR33393">
    <property type="entry name" value="POLYGLUTAMINE SYNTHESIS ACCESSORY PROTEIN RV0574C-RELATED"/>
    <property type="match status" value="1"/>
</dbReference>
<evidence type="ECO:0000256" key="1">
    <source>
        <dbReference type="ARBA" id="ARBA00005662"/>
    </source>
</evidence>
<feature type="domain" description="Capsule synthesis protein CapA" evidence="2">
    <location>
        <begin position="5"/>
        <end position="286"/>
    </location>
</feature>
<dbReference type="InterPro" id="IPR019079">
    <property type="entry name" value="Capsule_synth_CapA"/>
</dbReference>
<organism evidence="3 4">
    <name type="scientific">Polyangium spumosum</name>
    <dbReference type="NCBI Taxonomy" id="889282"/>
    <lineage>
        <taxon>Bacteria</taxon>
        <taxon>Pseudomonadati</taxon>
        <taxon>Myxococcota</taxon>
        <taxon>Polyangia</taxon>
        <taxon>Polyangiales</taxon>
        <taxon>Polyangiaceae</taxon>
        <taxon>Polyangium</taxon>
    </lineage>
</organism>
<gene>
    <name evidence="3" type="ORF">GF068_37305</name>
</gene>
<comment type="caution">
    <text evidence="3">The sequence shown here is derived from an EMBL/GenBank/DDBJ whole genome shotgun (WGS) entry which is preliminary data.</text>
</comment>
<dbReference type="SUPFAM" id="SSF56300">
    <property type="entry name" value="Metallo-dependent phosphatases"/>
    <property type="match status" value="1"/>
</dbReference>
<evidence type="ECO:0000313" key="3">
    <source>
        <dbReference type="EMBL" id="MRG97548.1"/>
    </source>
</evidence>
<dbReference type="OrthoDB" id="5405713at2"/>
<comment type="similarity">
    <text evidence="1">Belongs to the CapA family.</text>
</comment>
<reference evidence="3 4" key="1">
    <citation type="submission" date="2019-10" db="EMBL/GenBank/DDBJ databases">
        <title>A soil myxobacterium in the family Polyangiaceae.</title>
        <authorList>
            <person name="Li Y."/>
            <person name="Wang J."/>
        </authorList>
    </citation>
    <scope>NUCLEOTIDE SEQUENCE [LARGE SCALE GENOMIC DNA]</scope>
    <source>
        <strain evidence="3 4">DSM 14734</strain>
    </source>
</reference>
<sequence length="369" mass="40676">MAEIHVFLCGDVMTGRGIDQILPFPSDRRLHEPYVEDALDYVALAERRSGPLPRPFAFSYVWGDALGEWAARAPDVRLVNLETSVTTSDEAWPKGINYRMHPKNVPCLLAAQIDGCCLANNHVLDWGRAGLLETLDTLRGAGVATAGAGRDLDEAEAPAIFEVPGRGRVLVFSFSEPTSGSPRAWAAGAHEPGLAVLEDLGPQTARRVAARVSAWKRAGDVVITSIHWGGNWGYEVPREQATFARALIDEAGVDVVHGHSSHHPKGIEVHAGKPILYGCGDFLDDYEGIKGHESYRGDLTLMYFVRLDAPSGRLIELRMVPLRIHRFRLNHVAHADARWLAETLHHEGQRFGTEVVLDEDDTLLLRWTP</sequence>
<dbReference type="Pfam" id="PF09587">
    <property type="entry name" value="PGA_cap"/>
    <property type="match status" value="1"/>
</dbReference>
<evidence type="ECO:0000259" key="2">
    <source>
        <dbReference type="SMART" id="SM00854"/>
    </source>
</evidence>
<protein>
    <submittedName>
        <fullName evidence="3">Poly-gamma-glutamate biosynthesis protein</fullName>
    </submittedName>
</protein>
<dbReference type="InterPro" id="IPR029052">
    <property type="entry name" value="Metallo-depent_PP-like"/>
</dbReference>
<dbReference type="SMART" id="SM00854">
    <property type="entry name" value="PGA_cap"/>
    <property type="match status" value="1"/>
</dbReference>